<accession>A0A7K0DYR6</accession>
<dbReference type="PRINTS" id="PR00132">
    <property type="entry name" value="GLHYDRLASE2"/>
</dbReference>
<evidence type="ECO:0000313" key="9">
    <source>
        <dbReference type="EMBL" id="MQY30949.1"/>
    </source>
</evidence>
<feature type="domain" description="DUF4982" evidence="7">
    <location>
        <begin position="629"/>
        <end position="692"/>
    </location>
</feature>
<dbReference type="EC" id="3.2.1.23" evidence="9"/>
<evidence type="ECO:0000256" key="3">
    <source>
        <dbReference type="ARBA" id="ARBA00023295"/>
    </source>
</evidence>
<keyword evidence="10" id="KW-1185">Reference proteome</keyword>
<feature type="domain" description="Glycoside hydrolase family 2 immunoglobulin-like beta-sandwich" evidence="4">
    <location>
        <begin position="159"/>
        <end position="267"/>
    </location>
</feature>
<name>A0A7K0DYR6_9NOCA</name>
<keyword evidence="3 9" id="KW-0326">Glycosidase</keyword>
<evidence type="ECO:0000259" key="4">
    <source>
        <dbReference type="Pfam" id="PF00703"/>
    </source>
</evidence>
<dbReference type="InterPro" id="IPR051913">
    <property type="entry name" value="GH2_Domain-Containing"/>
</dbReference>
<evidence type="ECO:0000259" key="5">
    <source>
        <dbReference type="Pfam" id="PF02836"/>
    </source>
</evidence>
<dbReference type="Gene3D" id="2.60.120.260">
    <property type="entry name" value="Galactose-binding domain-like"/>
    <property type="match status" value="1"/>
</dbReference>
<dbReference type="InterPro" id="IPR036156">
    <property type="entry name" value="Beta-gal/glucu_dom_sf"/>
</dbReference>
<dbReference type="SUPFAM" id="SSF49785">
    <property type="entry name" value="Galactose-binding domain-like"/>
    <property type="match status" value="1"/>
</dbReference>
<dbReference type="InterPro" id="IPR006101">
    <property type="entry name" value="Glyco_hydro_2"/>
</dbReference>
<dbReference type="GO" id="GO:0005975">
    <property type="term" value="P:carbohydrate metabolic process"/>
    <property type="evidence" value="ECO:0007669"/>
    <property type="project" value="InterPro"/>
</dbReference>
<dbReference type="EMBL" id="WEGI01000016">
    <property type="protein sequence ID" value="MQY30949.1"/>
    <property type="molecule type" value="Genomic_DNA"/>
</dbReference>
<dbReference type="PANTHER" id="PTHR42732:SF1">
    <property type="entry name" value="BETA-MANNOSIDASE"/>
    <property type="match status" value="1"/>
</dbReference>
<dbReference type="InterPro" id="IPR013783">
    <property type="entry name" value="Ig-like_fold"/>
</dbReference>
<dbReference type="SUPFAM" id="SSF49303">
    <property type="entry name" value="beta-Galactosidase/glucuronidase domain"/>
    <property type="match status" value="1"/>
</dbReference>
<dbReference type="InterPro" id="IPR008979">
    <property type="entry name" value="Galactose-bd-like_sf"/>
</dbReference>
<dbReference type="PANTHER" id="PTHR42732">
    <property type="entry name" value="BETA-GALACTOSIDASE"/>
    <property type="match status" value="1"/>
</dbReference>
<dbReference type="Pfam" id="PF18565">
    <property type="entry name" value="Glyco_hydro2_C5"/>
    <property type="match status" value="1"/>
</dbReference>
<feature type="domain" description="Glycosyl hydrolases family 2 sugar binding" evidence="6">
    <location>
        <begin position="60"/>
        <end position="150"/>
    </location>
</feature>
<dbReference type="Gene3D" id="2.60.40.10">
    <property type="entry name" value="Immunoglobulins"/>
    <property type="match status" value="3"/>
</dbReference>
<reference evidence="9 10" key="1">
    <citation type="submission" date="2019-10" db="EMBL/GenBank/DDBJ databases">
        <title>Nocardia macrotermitis sp. nov. and Nocardia aurantia sp. nov., isolated from the gut of fungus growing-termite Macrotermes natalensis.</title>
        <authorList>
            <person name="Benndorf R."/>
            <person name="Schwitalla J."/>
            <person name="Martin K."/>
            <person name="De Beer W."/>
            <person name="Kaster A.-K."/>
            <person name="Vollmers J."/>
            <person name="Poulsen M."/>
            <person name="Beemelmanns C."/>
        </authorList>
    </citation>
    <scope>NUCLEOTIDE SEQUENCE [LARGE SCALE GENOMIC DNA]</scope>
    <source>
        <strain evidence="9 10">RB56</strain>
    </source>
</reference>
<feature type="domain" description="Glycoside hydrolase family 2" evidence="8">
    <location>
        <begin position="706"/>
        <end position="800"/>
    </location>
</feature>
<evidence type="ECO:0000259" key="7">
    <source>
        <dbReference type="Pfam" id="PF16355"/>
    </source>
</evidence>
<sequence length="823" mass="89666">MVNRQSFNDGWRVAAEQHLFAAVAAPAPQVEVVLPHDAMRDLARDPHSSNGSNSGYYPSAHVVYEKSLIVPRSWAQRTVALEFEGVYRDAMVYLNGNLVAQRPNGYSPFLAPLDPYLEYGSVNHLRVESRAHQDSRWYTGVGIYRNVWLLVSDPVHIPIDGVSITTPEVDETVAAVAVAVTVRNETRTTESVRIRSMLYAPDGSMAARQSAPLTVLAGDTGVVRLRHWLREPEIWDIDNPSRYSLELTVTDADGGLRDTDESWFGIRTVQVDPGRGLRLNGRSVKLRGGCVHHDNGPLGAAAVDRAEHRKAELIKAAGFNAVRSAHNGMSRAFLDACDRIGLLVINELTDVWTSGKSSYDLSLTFADWWERDLTALVLSSRNHPSVIMYSIGNEILEIGRPGAAIWGRRLAEKVRVLDATRPVTNAVNGLVAVLDSVVTARDQRVAFDFNTALSADGSRAIGASPEVTRLTEEAHAQVDVAGINYAESRYDLDAELFPDRIVLGTESFPGRLDRIWPLVLKHPQVLGDFAWTAWDHLGEAGTGRAYYDDDPLRPVGLASPYPWLVSHAGTIDITGVRRPISYWREIVWGLRDEPYLAVHRPQGHGRTLRRSSWAWDDVLASWAWDIPPGSPVIVDVYADADDVELLLDGESLGVATVNRTAGETVPAFAARFEVFYGPGELVAVARRGGAEFARSSLRSPCGVPELHAHAERTRIIASPADLAYVHLELRDDAGTLCVDRSDRVRVSIDGPGVLAGFAGAKPDETAGFGGDAHDTFEGRLLAIVRPTGPGDIRVRATGTTSGTVVVTVTAVSPGADAREAVTA</sequence>
<dbReference type="InterPro" id="IPR017853">
    <property type="entry name" value="GH"/>
</dbReference>
<evidence type="ECO:0000313" key="10">
    <source>
        <dbReference type="Proteomes" id="UP000431401"/>
    </source>
</evidence>
<dbReference type="Proteomes" id="UP000431401">
    <property type="component" value="Unassembled WGS sequence"/>
</dbReference>
<dbReference type="Pfam" id="PF02837">
    <property type="entry name" value="Glyco_hydro_2_N"/>
    <property type="match status" value="1"/>
</dbReference>
<comment type="caution">
    <text evidence="9">The sequence shown here is derived from an EMBL/GenBank/DDBJ whole genome shotgun (WGS) entry which is preliminary data.</text>
</comment>
<dbReference type="SUPFAM" id="SSF51445">
    <property type="entry name" value="(Trans)glycosidases"/>
    <property type="match status" value="1"/>
</dbReference>
<dbReference type="AlphaFoldDB" id="A0A7K0DYR6"/>
<proteinExistence type="inferred from homology"/>
<dbReference type="InterPro" id="IPR006103">
    <property type="entry name" value="Glyco_hydro_2_cat"/>
</dbReference>
<dbReference type="Pfam" id="PF00703">
    <property type="entry name" value="Glyco_hydro_2"/>
    <property type="match status" value="1"/>
</dbReference>
<evidence type="ECO:0000256" key="1">
    <source>
        <dbReference type="ARBA" id="ARBA00007401"/>
    </source>
</evidence>
<dbReference type="InterPro" id="IPR032311">
    <property type="entry name" value="DUF4982"/>
</dbReference>
<gene>
    <name evidence="9" type="ORF">NRB56_65540</name>
</gene>
<keyword evidence="2 9" id="KW-0378">Hydrolase</keyword>
<evidence type="ECO:0000256" key="2">
    <source>
        <dbReference type="ARBA" id="ARBA00022801"/>
    </source>
</evidence>
<evidence type="ECO:0000259" key="8">
    <source>
        <dbReference type="Pfam" id="PF18565"/>
    </source>
</evidence>
<organism evidence="9 10">
    <name type="scientific">Nocardia aurantia</name>
    <dbReference type="NCBI Taxonomy" id="2585199"/>
    <lineage>
        <taxon>Bacteria</taxon>
        <taxon>Bacillati</taxon>
        <taxon>Actinomycetota</taxon>
        <taxon>Actinomycetes</taxon>
        <taxon>Mycobacteriales</taxon>
        <taxon>Nocardiaceae</taxon>
        <taxon>Nocardia</taxon>
    </lineage>
</organism>
<dbReference type="InterPro" id="IPR040605">
    <property type="entry name" value="Glyco_hydro2_dom5"/>
</dbReference>
<comment type="similarity">
    <text evidence="1">Belongs to the glycosyl hydrolase 2 family.</text>
</comment>
<dbReference type="InterPro" id="IPR006102">
    <property type="entry name" value="Ig-like_GH2"/>
</dbReference>
<protein>
    <submittedName>
        <fullName evidence="9">Beta-galactosidase BoGH2A</fullName>
        <ecNumber evidence="9">3.2.1.23</ecNumber>
    </submittedName>
</protein>
<evidence type="ECO:0000259" key="6">
    <source>
        <dbReference type="Pfam" id="PF02837"/>
    </source>
</evidence>
<feature type="domain" description="Glycoside hydrolase family 2 catalytic" evidence="5">
    <location>
        <begin position="277"/>
        <end position="440"/>
    </location>
</feature>
<dbReference type="RefSeq" id="WP_319943865.1">
    <property type="nucleotide sequence ID" value="NZ_WEGI01000016.1"/>
</dbReference>
<dbReference type="Pfam" id="PF02836">
    <property type="entry name" value="Glyco_hydro_2_C"/>
    <property type="match status" value="1"/>
</dbReference>
<dbReference type="InterPro" id="IPR006104">
    <property type="entry name" value="Glyco_hydro_2_N"/>
</dbReference>
<dbReference type="Gene3D" id="3.20.20.80">
    <property type="entry name" value="Glycosidases"/>
    <property type="match status" value="1"/>
</dbReference>
<dbReference type="Pfam" id="PF16355">
    <property type="entry name" value="DUF4982"/>
    <property type="match status" value="1"/>
</dbReference>
<dbReference type="GO" id="GO:0004565">
    <property type="term" value="F:beta-galactosidase activity"/>
    <property type="evidence" value="ECO:0007669"/>
    <property type="project" value="UniProtKB-EC"/>
</dbReference>